<protein>
    <submittedName>
        <fullName evidence="3">CPBP family intramembrane metalloprotease</fullName>
    </submittedName>
</protein>
<dbReference type="OrthoDB" id="7427644at2"/>
<organism evidence="3 4">
    <name type="scientific">Tsuneonella aeria</name>
    <dbReference type="NCBI Taxonomy" id="1837929"/>
    <lineage>
        <taxon>Bacteria</taxon>
        <taxon>Pseudomonadati</taxon>
        <taxon>Pseudomonadota</taxon>
        <taxon>Alphaproteobacteria</taxon>
        <taxon>Sphingomonadales</taxon>
        <taxon>Erythrobacteraceae</taxon>
        <taxon>Tsuneonella</taxon>
    </lineage>
</organism>
<dbReference type="AlphaFoldDB" id="A0A6I4TGE0"/>
<keyword evidence="3" id="KW-0645">Protease</keyword>
<keyword evidence="3" id="KW-0482">Metalloprotease</keyword>
<dbReference type="Proteomes" id="UP000439522">
    <property type="component" value="Unassembled WGS sequence"/>
</dbReference>
<feature type="transmembrane region" description="Helical" evidence="1">
    <location>
        <begin position="175"/>
        <end position="195"/>
    </location>
</feature>
<proteinExistence type="predicted"/>
<feature type="transmembrane region" description="Helical" evidence="1">
    <location>
        <begin position="201"/>
        <end position="219"/>
    </location>
</feature>
<evidence type="ECO:0000313" key="4">
    <source>
        <dbReference type="Proteomes" id="UP000439522"/>
    </source>
</evidence>
<gene>
    <name evidence="3" type="ORF">GRI40_10800</name>
</gene>
<evidence type="ECO:0000256" key="1">
    <source>
        <dbReference type="SAM" id="Phobius"/>
    </source>
</evidence>
<dbReference type="GO" id="GO:0008237">
    <property type="term" value="F:metallopeptidase activity"/>
    <property type="evidence" value="ECO:0007669"/>
    <property type="project" value="UniProtKB-KW"/>
</dbReference>
<dbReference type="GO" id="GO:0080120">
    <property type="term" value="P:CAAX-box protein maturation"/>
    <property type="evidence" value="ECO:0007669"/>
    <property type="project" value="UniProtKB-ARBA"/>
</dbReference>
<dbReference type="RefSeq" id="WP_160611599.1">
    <property type="nucleotide sequence ID" value="NZ_WTZA01000002.1"/>
</dbReference>
<dbReference type="EMBL" id="WTZA01000002">
    <property type="protein sequence ID" value="MXO75706.1"/>
    <property type="molecule type" value="Genomic_DNA"/>
</dbReference>
<keyword evidence="1" id="KW-1133">Transmembrane helix</keyword>
<feature type="domain" description="CAAX prenyl protease 2/Lysostaphin resistance protein A-like" evidence="2">
    <location>
        <begin position="94"/>
        <end position="238"/>
    </location>
</feature>
<keyword evidence="1" id="KW-0812">Transmembrane</keyword>
<feature type="transmembrane region" description="Helical" evidence="1">
    <location>
        <begin position="145"/>
        <end position="163"/>
    </location>
</feature>
<comment type="caution">
    <text evidence="3">The sequence shown here is derived from an EMBL/GenBank/DDBJ whole genome shotgun (WGS) entry which is preliminary data.</text>
</comment>
<keyword evidence="4" id="KW-1185">Reference proteome</keyword>
<keyword evidence="3" id="KW-0378">Hydrolase</keyword>
<reference evidence="3 4" key="1">
    <citation type="submission" date="2019-12" db="EMBL/GenBank/DDBJ databases">
        <title>Genomic-based taxomic classification of the family Erythrobacteraceae.</title>
        <authorList>
            <person name="Xu L."/>
        </authorList>
    </citation>
    <scope>NUCLEOTIDE SEQUENCE [LARGE SCALE GENOMIC DNA]</scope>
    <source>
        <strain evidence="3 4">100921-2</strain>
    </source>
</reference>
<evidence type="ECO:0000259" key="2">
    <source>
        <dbReference type="Pfam" id="PF02517"/>
    </source>
</evidence>
<feature type="transmembrane region" description="Helical" evidence="1">
    <location>
        <begin position="86"/>
        <end position="107"/>
    </location>
</feature>
<accession>A0A6I4TGE0</accession>
<dbReference type="Pfam" id="PF02517">
    <property type="entry name" value="Rce1-like"/>
    <property type="match status" value="1"/>
</dbReference>
<dbReference type="InterPro" id="IPR003675">
    <property type="entry name" value="Rce1/LyrA-like_dom"/>
</dbReference>
<sequence>MSGQPTRAGPSPAPTNAARRLPLPATWRRFGAFLRRPVLPDRADLSPGPAARAVLVLFALDLALMAAVLGGIGLASALGLELPDHLLNGFTLTPIMVAFIVAGAPIGEEIVFRGWLSGRPGHILAVLALLAGAAAIVLYPGSLLAGGALAAAFVLAGALLFALRKRPALGAFQRHFPWFFYASALLFAGVHLSNFAGASPALLPLVLPQFVLALLLGYLRVRHGLLAGIALHMLHNALFAGLMLAGSG</sequence>
<dbReference type="GO" id="GO:0004175">
    <property type="term" value="F:endopeptidase activity"/>
    <property type="evidence" value="ECO:0007669"/>
    <property type="project" value="UniProtKB-ARBA"/>
</dbReference>
<evidence type="ECO:0000313" key="3">
    <source>
        <dbReference type="EMBL" id="MXO75706.1"/>
    </source>
</evidence>
<feature type="transmembrane region" description="Helical" evidence="1">
    <location>
        <begin position="226"/>
        <end position="245"/>
    </location>
</feature>
<feature type="transmembrane region" description="Helical" evidence="1">
    <location>
        <begin position="119"/>
        <end position="139"/>
    </location>
</feature>
<dbReference type="GO" id="GO:0006508">
    <property type="term" value="P:proteolysis"/>
    <property type="evidence" value="ECO:0007669"/>
    <property type="project" value="UniProtKB-KW"/>
</dbReference>
<keyword evidence="1" id="KW-0472">Membrane</keyword>
<name>A0A6I4TGE0_9SPHN</name>
<feature type="transmembrane region" description="Helical" evidence="1">
    <location>
        <begin position="54"/>
        <end position="80"/>
    </location>
</feature>